<feature type="region of interest" description="Disordered" evidence="1">
    <location>
        <begin position="1"/>
        <end position="25"/>
    </location>
</feature>
<evidence type="ECO:0000313" key="3">
    <source>
        <dbReference type="Proteomes" id="UP001189429"/>
    </source>
</evidence>
<evidence type="ECO:0000256" key="1">
    <source>
        <dbReference type="SAM" id="MobiDB-lite"/>
    </source>
</evidence>
<organism evidence="2 3">
    <name type="scientific">Prorocentrum cordatum</name>
    <dbReference type="NCBI Taxonomy" id="2364126"/>
    <lineage>
        <taxon>Eukaryota</taxon>
        <taxon>Sar</taxon>
        <taxon>Alveolata</taxon>
        <taxon>Dinophyceae</taxon>
        <taxon>Prorocentrales</taxon>
        <taxon>Prorocentraceae</taxon>
        <taxon>Prorocentrum</taxon>
    </lineage>
</organism>
<feature type="region of interest" description="Disordered" evidence="1">
    <location>
        <begin position="459"/>
        <end position="495"/>
    </location>
</feature>
<comment type="caution">
    <text evidence="2">The sequence shown here is derived from an EMBL/GenBank/DDBJ whole genome shotgun (WGS) entry which is preliminary data.</text>
</comment>
<feature type="compositionally biased region" description="Basic and acidic residues" evidence="1">
    <location>
        <begin position="464"/>
        <end position="475"/>
    </location>
</feature>
<feature type="compositionally biased region" description="Low complexity" evidence="1">
    <location>
        <begin position="1"/>
        <end position="10"/>
    </location>
</feature>
<feature type="compositionally biased region" description="Low complexity" evidence="1">
    <location>
        <begin position="387"/>
        <end position="404"/>
    </location>
</feature>
<accession>A0ABN9T7Q6</accession>
<feature type="compositionally biased region" description="Polar residues" evidence="1">
    <location>
        <begin position="251"/>
        <end position="264"/>
    </location>
</feature>
<dbReference type="Proteomes" id="UP001189429">
    <property type="component" value="Unassembled WGS sequence"/>
</dbReference>
<name>A0ABN9T7Q6_9DINO</name>
<dbReference type="EMBL" id="CAUYUJ010014430">
    <property type="protein sequence ID" value="CAK0841136.1"/>
    <property type="molecule type" value="Genomic_DNA"/>
</dbReference>
<feature type="region of interest" description="Disordered" evidence="1">
    <location>
        <begin position="50"/>
        <end position="425"/>
    </location>
</feature>
<protein>
    <submittedName>
        <fullName evidence="2">Uncharacterized protein</fullName>
    </submittedName>
</protein>
<sequence length="495" mass="52009">MVAPSGAPEARGPPEGPLCAGHRPVADAPAGLVRLLPELQRKTARLRAALGSAINRKEPPPQAERTTGQVRLPRVRSAPRLPQLPKGGASGEGDEGSARSEDAGQGLPGQQLPLETLHHPAHLRSPVGGSPQLPRLREEGSPSEEEDPTRVRRPCLVDGRCRASEWTQQELPTLWEALSDDEKDSPGGPRGASGELSRQATERTWHPTKQAALVGSRSAPKLALRPGGSGKKGESATADLLAGPWDAGQDPTLQGPQIGSQSPWTAGFALTPEVWSGTEPFAIQPDSPAPPQELSKSPGPEQPILRRAPCAQAWPEEDHDNAQQVACLDVPAALEPQAQMSAAPPRPGTVGRAPSEQRRAHGQPDQPAPPCQLAQPAHEPPRLPTLRSASRGAAGRSAPTGPGAVAPPPRDHRRPGAQAAAHGWQQMGLQDGATLWCSAPPSTQCWHVLDCDFVSMSAAAARGQRSEPPRAREHAGATASPGLSRHSFPRGRAVA</sequence>
<evidence type="ECO:0000313" key="2">
    <source>
        <dbReference type="EMBL" id="CAK0841136.1"/>
    </source>
</evidence>
<proteinExistence type="predicted"/>
<gene>
    <name evidence="2" type="ORF">PCOR1329_LOCUS36416</name>
</gene>
<keyword evidence="3" id="KW-1185">Reference proteome</keyword>
<reference evidence="2" key="1">
    <citation type="submission" date="2023-10" db="EMBL/GenBank/DDBJ databases">
        <authorList>
            <person name="Chen Y."/>
            <person name="Shah S."/>
            <person name="Dougan E. K."/>
            <person name="Thang M."/>
            <person name="Chan C."/>
        </authorList>
    </citation>
    <scope>NUCLEOTIDE SEQUENCE [LARGE SCALE GENOMIC DNA]</scope>
</reference>